<reference evidence="1" key="1">
    <citation type="submission" date="2022-07" db="EMBL/GenBank/DDBJ databases">
        <title>Genome Sequence of Xylaria arbuscula.</title>
        <authorList>
            <person name="Buettner E."/>
        </authorList>
    </citation>
    <scope>NUCLEOTIDE SEQUENCE</scope>
    <source>
        <strain evidence="1">VT107</strain>
    </source>
</reference>
<proteinExistence type="predicted"/>
<evidence type="ECO:0000313" key="1">
    <source>
        <dbReference type="EMBL" id="KAJ3575838.1"/>
    </source>
</evidence>
<organism evidence="1 2">
    <name type="scientific">Xylaria arbuscula</name>
    <dbReference type="NCBI Taxonomy" id="114810"/>
    <lineage>
        <taxon>Eukaryota</taxon>
        <taxon>Fungi</taxon>
        <taxon>Dikarya</taxon>
        <taxon>Ascomycota</taxon>
        <taxon>Pezizomycotina</taxon>
        <taxon>Sordariomycetes</taxon>
        <taxon>Xylariomycetidae</taxon>
        <taxon>Xylariales</taxon>
        <taxon>Xylariaceae</taxon>
        <taxon>Xylaria</taxon>
    </lineage>
</organism>
<comment type="caution">
    <text evidence="1">The sequence shown here is derived from an EMBL/GenBank/DDBJ whole genome shotgun (WGS) entry which is preliminary data.</text>
</comment>
<accession>A0A9W8TME5</accession>
<protein>
    <submittedName>
        <fullName evidence="1">Uncharacterized protein</fullName>
    </submittedName>
</protein>
<evidence type="ECO:0000313" key="2">
    <source>
        <dbReference type="Proteomes" id="UP001148614"/>
    </source>
</evidence>
<dbReference type="AlphaFoldDB" id="A0A9W8TME5"/>
<dbReference type="EMBL" id="JANPWZ010000516">
    <property type="protein sequence ID" value="KAJ3575838.1"/>
    <property type="molecule type" value="Genomic_DNA"/>
</dbReference>
<name>A0A9W8TME5_9PEZI</name>
<keyword evidence="2" id="KW-1185">Reference proteome</keyword>
<gene>
    <name evidence="1" type="ORF">NPX13_g3901</name>
</gene>
<dbReference type="Proteomes" id="UP001148614">
    <property type="component" value="Unassembled WGS sequence"/>
</dbReference>
<sequence>MANENSSSLSVLAVASRLRFKVEMMGTAARNMGRRRGEYYLVAVRPSLTGQLGYFEEKYRNRVHGRSTYVGKVCAITRWKPDVAIA</sequence>